<dbReference type="InterPro" id="IPR004843">
    <property type="entry name" value="Calcineurin-like_PHP"/>
</dbReference>
<dbReference type="AlphaFoldDB" id="A0A941IW83"/>
<dbReference type="GO" id="GO:0016020">
    <property type="term" value="C:membrane"/>
    <property type="evidence" value="ECO:0007669"/>
    <property type="project" value="GOC"/>
</dbReference>
<dbReference type="InterPro" id="IPR043461">
    <property type="entry name" value="LpxH-like"/>
</dbReference>
<keyword evidence="1" id="KW-1003">Cell membrane</keyword>
<keyword evidence="9" id="KW-1185">Reference proteome</keyword>
<reference evidence="8" key="2">
    <citation type="submission" date="2021-04" db="EMBL/GenBank/DDBJ databases">
        <authorList>
            <person name="Zhang T."/>
            <person name="Zhang Y."/>
            <person name="Lu D."/>
            <person name="Zuo D."/>
            <person name="Du Z."/>
        </authorList>
    </citation>
    <scope>NUCLEOTIDE SEQUENCE</scope>
    <source>
        <strain evidence="8">JR1</strain>
    </source>
</reference>
<protein>
    <submittedName>
        <fullName evidence="8">UDP-2,3-diacylglucosamine diphosphatase</fullName>
    </submittedName>
</protein>
<dbReference type="Pfam" id="PF00149">
    <property type="entry name" value="Metallophos"/>
    <property type="match status" value="1"/>
</dbReference>
<dbReference type="PANTHER" id="PTHR34990:SF1">
    <property type="entry name" value="UDP-2,3-DIACYLGLUCOSAMINE HYDROLASE"/>
    <property type="match status" value="1"/>
</dbReference>
<evidence type="ECO:0000256" key="1">
    <source>
        <dbReference type="ARBA" id="ARBA00022475"/>
    </source>
</evidence>
<gene>
    <name evidence="8" type="ORF">KDU71_05405</name>
</gene>
<keyword evidence="4" id="KW-0378">Hydrolase</keyword>
<dbReference type="InterPro" id="IPR029052">
    <property type="entry name" value="Metallo-depent_PP-like"/>
</dbReference>
<name>A0A941IW83_9BACT</name>
<dbReference type="GO" id="GO:0008758">
    <property type="term" value="F:UDP-2,3-diacylglucosamine hydrolase activity"/>
    <property type="evidence" value="ECO:0007669"/>
    <property type="project" value="TreeGrafter"/>
</dbReference>
<dbReference type="EMBL" id="JAGTAR010000006">
    <property type="protein sequence ID" value="MBR8534990.1"/>
    <property type="molecule type" value="Genomic_DNA"/>
</dbReference>
<dbReference type="SUPFAM" id="SSF56300">
    <property type="entry name" value="Metallo-dependent phosphatases"/>
    <property type="match status" value="1"/>
</dbReference>
<dbReference type="PANTHER" id="PTHR34990">
    <property type="entry name" value="UDP-2,3-DIACYLGLUCOSAMINE HYDROLASE-RELATED"/>
    <property type="match status" value="1"/>
</dbReference>
<evidence type="ECO:0000256" key="3">
    <source>
        <dbReference type="ARBA" id="ARBA00022723"/>
    </source>
</evidence>
<evidence type="ECO:0000256" key="5">
    <source>
        <dbReference type="ARBA" id="ARBA00023136"/>
    </source>
</evidence>
<evidence type="ECO:0000256" key="6">
    <source>
        <dbReference type="ARBA" id="ARBA00023211"/>
    </source>
</evidence>
<reference evidence="8" key="1">
    <citation type="journal article" date="2018" name="Int. J. Syst. Evol. Microbiol.">
        <title>Carboxylicivirga sediminis sp. nov., isolated from coastal sediment.</title>
        <authorList>
            <person name="Wang F.Q."/>
            <person name="Ren L.H."/>
            <person name="Zou R.J."/>
            <person name="Sun Y.Z."/>
            <person name="Liu X.J."/>
            <person name="Jiang F."/>
            <person name="Liu L.J."/>
        </authorList>
    </citation>
    <scope>NUCLEOTIDE SEQUENCE</scope>
    <source>
        <strain evidence="8">JR1</strain>
    </source>
</reference>
<dbReference type="GO" id="GO:0046872">
    <property type="term" value="F:metal ion binding"/>
    <property type="evidence" value="ECO:0007669"/>
    <property type="project" value="UniProtKB-KW"/>
</dbReference>
<keyword evidence="6" id="KW-0464">Manganese</keyword>
<evidence type="ECO:0000256" key="4">
    <source>
        <dbReference type="ARBA" id="ARBA00022801"/>
    </source>
</evidence>
<evidence type="ECO:0000313" key="8">
    <source>
        <dbReference type="EMBL" id="MBR8534990.1"/>
    </source>
</evidence>
<evidence type="ECO:0000313" key="9">
    <source>
        <dbReference type="Proteomes" id="UP000679220"/>
    </source>
</evidence>
<evidence type="ECO:0000256" key="2">
    <source>
        <dbReference type="ARBA" id="ARBA00022519"/>
    </source>
</evidence>
<comment type="caution">
    <text evidence="8">The sequence shown here is derived from an EMBL/GenBank/DDBJ whole genome shotgun (WGS) entry which is preliminary data.</text>
</comment>
<dbReference type="Gene3D" id="3.60.21.10">
    <property type="match status" value="1"/>
</dbReference>
<feature type="domain" description="Calcineurin-like phosphoesterase" evidence="7">
    <location>
        <begin position="6"/>
        <end position="212"/>
    </location>
</feature>
<keyword evidence="3" id="KW-0479">Metal-binding</keyword>
<keyword evidence="5" id="KW-0472">Membrane</keyword>
<proteinExistence type="predicted"/>
<sequence length="253" mass="29583">METNKKIYFASDVHLGAPGINNHRLHEKRFVNWLDTVKKDASEIYLMGDIFDFWFEYKHVVPRGFTRFLGKLSEITDSGIPVHFFTGNHDIWLFDYLENECGVKVYREPVIRDFNGKKVFLAHGDGLGDYDKHYNFLKSVFTNKFAQWLFARIHPNSGIGLANYWSGKSREKNNKEYGDKYLGDDKEFSVLYAKEFLKEEKVDYFVFGHRHVARTVSVGPGCQLIFLGDWIQHFSYGVFDGNTIELQYFDSHV</sequence>
<organism evidence="8 9">
    <name type="scientific">Carboxylicivirga sediminis</name>
    <dbReference type="NCBI Taxonomy" id="2006564"/>
    <lineage>
        <taxon>Bacteria</taxon>
        <taxon>Pseudomonadati</taxon>
        <taxon>Bacteroidota</taxon>
        <taxon>Bacteroidia</taxon>
        <taxon>Marinilabiliales</taxon>
        <taxon>Marinilabiliaceae</taxon>
        <taxon>Carboxylicivirga</taxon>
    </lineage>
</organism>
<dbReference type="Proteomes" id="UP000679220">
    <property type="component" value="Unassembled WGS sequence"/>
</dbReference>
<accession>A0A941IW83</accession>
<dbReference type="RefSeq" id="WP_212188897.1">
    <property type="nucleotide sequence ID" value="NZ_JAGTAR010000006.1"/>
</dbReference>
<dbReference type="CDD" id="cd07398">
    <property type="entry name" value="MPP_YbbF-LpxH"/>
    <property type="match status" value="1"/>
</dbReference>
<dbReference type="GO" id="GO:0009245">
    <property type="term" value="P:lipid A biosynthetic process"/>
    <property type="evidence" value="ECO:0007669"/>
    <property type="project" value="TreeGrafter"/>
</dbReference>
<evidence type="ECO:0000259" key="7">
    <source>
        <dbReference type="Pfam" id="PF00149"/>
    </source>
</evidence>
<keyword evidence="2" id="KW-0997">Cell inner membrane</keyword>